<dbReference type="GO" id="GO:0030488">
    <property type="term" value="P:tRNA methylation"/>
    <property type="evidence" value="ECO:0007669"/>
    <property type="project" value="TreeGrafter"/>
</dbReference>
<dbReference type="PANTHER" id="PTHR42714:SF2">
    <property type="entry name" value="TRNA MODIFICATION GTPASE GTPBP3, MITOCHONDRIAL"/>
    <property type="match status" value="1"/>
</dbReference>
<evidence type="ECO:0000256" key="4">
    <source>
        <dbReference type="ARBA" id="ARBA00022958"/>
    </source>
</evidence>
<dbReference type="GO" id="GO:0046872">
    <property type="term" value="F:metal ion binding"/>
    <property type="evidence" value="ECO:0007669"/>
    <property type="project" value="UniProtKB-KW"/>
</dbReference>
<feature type="binding site" evidence="6">
    <location>
        <position position="126"/>
    </location>
    <ligand>
        <name>(6S)-5-formyl-5,6,7,8-tetrahydrofolate</name>
        <dbReference type="ChEBI" id="CHEBI:57457"/>
    </ligand>
</feature>
<dbReference type="InterPro" id="IPR031168">
    <property type="entry name" value="G_TrmE"/>
</dbReference>
<dbReference type="Gene3D" id="1.20.120.430">
    <property type="entry name" value="tRNA modification GTPase MnmE domain 2"/>
    <property type="match status" value="1"/>
</dbReference>
<feature type="binding site" evidence="6">
    <location>
        <begin position="251"/>
        <end position="257"/>
    </location>
    <ligand>
        <name>GTP</name>
        <dbReference type="ChEBI" id="CHEBI:37565"/>
    </ligand>
</feature>
<comment type="cofactor">
    <cofactor evidence="6">
        <name>K(+)</name>
        <dbReference type="ChEBI" id="CHEBI:29103"/>
    </cofactor>
    <text evidence="6">Binds 1 potassium ion per subunit.</text>
</comment>
<feature type="binding site" evidence="6">
    <location>
        <position position="256"/>
    </location>
    <ligand>
        <name>K(+)</name>
        <dbReference type="ChEBI" id="CHEBI:29103"/>
    </ligand>
</feature>
<dbReference type="EMBL" id="JACHIA010000007">
    <property type="protein sequence ID" value="MBB6071265.1"/>
    <property type="molecule type" value="Genomic_DNA"/>
</dbReference>
<accession>A0A841GZM6</accession>
<comment type="function">
    <text evidence="6">Exhibits a very high intrinsic GTPase hydrolysis rate. Involved in the addition of a carboxymethylaminomethyl (cmnm) group at the wobble position (U34) of certain tRNAs, forming tRNA-cmnm(5)s(2)U34.</text>
</comment>
<dbReference type="CDD" id="cd04164">
    <property type="entry name" value="trmE"/>
    <property type="match status" value="1"/>
</dbReference>
<dbReference type="GO" id="GO:0005525">
    <property type="term" value="F:GTP binding"/>
    <property type="evidence" value="ECO:0007669"/>
    <property type="project" value="UniProtKB-UniRule"/>
</dbReference>
<dbReference type="InterPro" id="IPR004520">
    <property type="entry name" value="GTPase_MnmE"/>
</dbReference>
<feature type="binding site" evidence="6">
    <location>
        <position position="87"/>
    </location>
    <ligand>
        <name>(6S)-5-formyl-5,6,7,8-tetrahydrofolate</name>
        <dbReference type="ChEBI" id="CHEBI:57457"/>
    </ligand>
</feature>
<organism evidence="9 10">
    <name type="scientific">Longimicrobium terrae</name>
    <dbReference type="NCBI Taxonomy" id="1639882"/>
    <lineage>
        <taxon>Bacteria</taxon>
        <taxon>Pseudomonadati</taxon>
        <taxon>Gemmatimonadota</taxon>
        <taxon>Longimicrobiia</taxon>
        <taxon>Longimicrobiales</taxon>
        <taxon>Longimicrobiaceae</taxon>
        <taxon>Longimicrobium</taxon>
    </lineage>
</organism>
<dbReference type="InterPro" id="IPR027368">
    <property type="entry name" value="MnmE_dom2"/>
</dbReference>
<evidence type="ECO:0000256" key="7">
    <source>
        <dbReference type="RuleBase" id="RU003313"/>
    </source>
</evidence>
<feature type="binding site" evidence="6">
    <location>
        <position position="253"/>
    </location>
    <ligand>
        <name>K(+)</name>
        <dbReference type="ChEBI" id="CHEBI:29103"/>
    </ligand>
</feature>
<comment type="subcellular location">
    <subcellularLocation>
        <location evidence="6">Cytoplasm</location>
    </subcellularLocation>
</comment>
<feature type="binding site" evidence="6">
    <location>
        <position position="454"/>
    </location>
    <ligand>
        <name>(6S)-5-formyl-5,6,7,8-tetrahydrofolate</name>
        <dbReference type="ChEBI" id="CHEBI:57457"/>
    </ligand>
</feature>
<dbReference type="NCBIfam" id="TIGR00231">
    <property type="entry name" value="small_GTP"/>
    <property type="match status" value="1"/>
</dbReference>
<proteinExistence type="inferred from homology"/>
<dbReference type="Gene3D" id="3.40.50.300">
    <property type="entry name" value="P-loop containing nucleotide triphosphate hydrolases"/>
    <property type="match status" value="1"/>
</dbReference>
<dbReference type="InterPro" id="IPR018948">
    <property type="entry name" value="GTP-bd_TrmE_N"/>
</dbReference>
<dbReference type="HAMAP" id="MF_00379">
    <property type="entry name" value="GTPase_MnmE"/>
    <property type="match status" value="1"/>
</dbReference>
<feature type="binding site" evidence="6">
    <location>
        <position position="236"/>
    </location>
    <ligand>
        <name>Mg(2+)</name>
        <dbReference type="ChEBI" id="CHEBI:18420"/>
    </ligand>
</feature>
<evidence type="ECO:0000256" key="2">
    <source>
        <dbReference type="ARBA" id="ARBA00022694"/>
    </source>
</evidence>
<keyword evidence="4 6" id="KW-0630">Potassium</keyword>
<evidence type="ECO:0000313" key="10">
    <source>
        <dbReference type="Proteomes" id="UP000582837"/>
    </source>
</evidence>
<comment type="similarity">
    <text evidence="1 6 7">Belongs to the TRAFAC class TrmE-Era-EngA-EngB-Septin-like GTPase superfamily. TrmE GTPase family.</text>
</comment>
<dbReference type="InterPro" id="IPR005225">
    <property type="entry name" value="Small_GTP-bd"/>
</dbReference>
<protein>
    <recommendedName>
        <fullName evidence="6">tRNA modification GTPase MnmE</fullName>
        <ecNumber evidence="6">3.6.-.-</ecNumber>
    </recommendedName>
</protein>
<feature type="binding site" evidence="6">
    <location>
        <position position="257"/>
    </location>
    <ligand>
        <name>Mg(2+)</name>
        <dbReference type="ChEBI" id="CHEBI:18420"/>
    </ligand>
</feature>
<reference evidence="9 10" key="1">
    <citation type="submission" date="2020-08" db="EMBL/GenBank/DDBJ databases">
        <title>Genomic Encyclopedia of Type Strains, Phase IV (KMG-IV): sequencing the most valuable type-strain genomes for metagenomic binning, comparative biology and taxonomic classification.</title>
        <authorList>
            <person name="Goeker M."/>
        </authorList>
    </citation>
    <scope>NUCLEOTIDE SEQUENCE [LARGE SCALE GENOMIC DNA]</scope>
    <source>
        <strain evidence="9 10">DSM 29007</strain>
    </source>
</reference>
<dbReference type="Proteomes" id="UP000582837">
    <property type="component" value="Unassembled WGS sequence"/>
</dbReference>
<dbReference type="Pfam" id="PF10396">
    <property type="entry name" value="TrmE_N"/>
    <property type="match status" value="1"/>
</dbReference>
<feature type="binding site" evidence="6">
    <location>
        <begin position="232"/>
        <end position="237"/>
    </location>
    <ligand>
        <name>GTP</name>
        <dbReference type="ChEBI" id="CHEBI:37565"/>
    </ligand>
</feature>
<dbReference type="Pfam" id="PF01926">
    <property type="entry name" value="MMR_HSR1"/>
    <property type="match status" value="1"/>
</dbReference>
<sequence length="454" mass="47968">MNSSLLSADTVAAIATAQGRGAVAMLRVSGPGASDVLRRVAPALGDPQPRVQRLAAIRHPESGELLDRGLVTWFPAPQSYTGQDTVEIATHGGVLTPQLVLDALFAAGARPAQPGEFTRRAYLNGRLDLLQAEAVADLIDGRSPALHRAAVNQMERGLSRRISDLRDAVIGTEALIAYSIDFPEEDEPPIPPARIRASALDVSAQLDALLRTAPEGELLREGALTVLAGRPNAGKSSLFNALLGMERAIVTDIPGTTRDALESALSIRGYPFRLVDTAGLRETVDVVEGMGIEVARRYLSAADIVLVLAEVGRELDDDERAFLASLPADRTLLVRTKADQLNGVLDDDGSAIHVSTATGAGLPELRGALLRTAFGAILGEPAEAPLVTRERHARALRTARDEIGGFVAALDDGVPMEFAATHLRAAAESLEDMVGAVSVDDVLDRVFGSFCVGK</sequence>
<keyword evidence="10" id="KW-1185">Reference proteome</keyword>
<keyword evidence="6" id="KW-0479">Metal-binding</keyword>
<dbReference type="CDD" id="cd14858">
    <property type="entry name" value="TrmE_N"/>
    <property type="match status" value="1"/>
</dbReference>
<dbReference type="Pfam" id="PF12631">
    <property type="entry name" value="MnmE_helical"/>
    <property type="match status" value="1"/>
</dbReference>
<dbReference type="InterPro" id="IPR027266">
    <property type="entry name" value="TrmE/GcvT-like"/>
</dbReference>
<keyword evidence="3 6" id="KW-0547">Nucleotide-binding</keyword>
<dbReference type="Gene3D" id="3.30.1360.120">
    <property type="entry name" value="Probable tRNA modification gtpase trme, domain 1"/>
    <property type="match status" value="1"/>
</dbReference>
<dbReference type="PANTHER" id="PTHR42714">
    <property type="entry name" value="TRNA MODIFICATION GTPASE GTPBP3"/>
    <property type="match status" value="1"/>
</dbReference>
<feature type="binding site" evidence="6">
    <location>
        <position position="251"/>
    </location>
    <ligand>
        <name>K(+)</name>
        <dbReference type="ChEBI" id="CHEBI:29103"/>
    </ligand>
</feature>
<dbReference type="NCBIfam" id="TIGR00450">
    <property type="entry name" value="mnmE_trmE_thdF"/>
    <property type="match status" value="1"/>
</dbReference>
<dbReference type="AlphaFoldDB" id="A0A841GZM6"/>
<dbReference type="GO" id="GO:0003924">
    <property type="term" value="F:GTPase activity"/>
    <property type="evidence" value="ECO:0007669"/>
    <property type="project" value="UniProtKB-UniRule"/>
</dbReference>
<feature type="binding site" evidence="6">
    <location>
        <begin position="276"/>
        <end position="279"/>
    </location>
    <ligand>
        <name>GTP</name>
        <dbReference type="ChEBI" id="CHEBI:37565"/>
    </ligand>
</feature>
<feature type="binding site" evidence="6">
    <location>
        <position position="27"/>
    </location>
    <ligand>
        <name>(6S)-5-formyl-5,6,7,8-tetrahydrofolate</name>
        <dbReference type="ChEBI" id="CHEBI:57457"/>
    </ligand>
</feature>
<dbReference type="GO" id="GO:0005829">
    <property type="term" value="C:cytosol"/>
    <property type="evidence" value="ECO:0007669"/>
    <property type="project" value="TreeGrafter"/>
</dbReference>
<evidence type="ECO:0000256" key="5">
    <source>
        <dbReference type="ARBA" id="ARBA00023134"/>
    </source>
</evidence>
<comment type="caution">
    <text evidence="6">Lacks conserved residue(s) required for the propagation of feature annotation.</text>
</comment>
<dbReference type="PROSITE" id="PS51709">
    <property type="entry name" value="G_TRME"/>
    <property type="match status" value="1"/>
</dbReference>
<dbReference type="GO" id="GO:0002098">
    <property type="term" value="P:tRNA wobble uridine modification"/>
    <property type="evidence" value="ECO:0007669"/>
    <property type="project" value="TreeGrafter"/>
</dbReference>
<evidence type="ECO:0000313" key="9">
    <source>
        <dbReference type="EMBL" id="MBB6071265.1"/>
    </source>
</evidence>
<dbReference type="InterPro" id="IPR027417">
    <property type="entry name" value="P-loop_NTPase"/>
</dbReference>
<comment type="subunit">
    <text evidence="6">Homodimer. Heterotetramer of two MnmE and two MnmG subunits.</text>
</comment>
<keyword evidence="5 6" id="KW-0342">GTP-binding</keyword>
<evidence type="ECO:0000256" key="6">
    <source>
        <dbReference type="HAMAP-Rule" id="MF_00379"/>
    </source>
</evidence>
<keyword evidence="6" id="KW-0460">Magnesium</keyword>
<evidence type="ECO:0000256" key="3">
    <source>
        <dbReference type="ARBA" id="ARBA00022741"/>
    </source>
</evidence>
<dbReference type="InterPro" id="IPR006073">
    <property type="entry name" value="GTP-bd"/>
</dbReference>
<name>A0A841GZM6_9BACT</name>
<evidence type="ECO:0000256" key="1">
    <source>
        <dbReference type="ARBA" id="ARBA00011043"/>
    </source>
</evidence>
<dbReference type="SUPFAM" id="SSF116878">
    <property type="entry name" value="TrmE connector domain"/>
    <property type="match status" value="1"/>
</dbReference>
<dbReference type="SUPFAM" id="SSF52540">
    <property type="entry name" value="P-loop containing nucleoside triphosphate hydrolases"/>
    <property type="match status" value="1"/>
</dbReference>
<feature type="binding site" evidence="6">
    <location>
        <position position="232"/>
    </location>
    <ligand>
        <name>K(+)</name>
        <dbReference type="ChEBI" id="CHEBI:29103"/>
    </ligand>
</feature>
<keyword evidence="6 9" id="KW-0378">Hydrolase</keyword>
<dbReference type="FunFam" id="3.30.1360.120:FF:000007">
    <property type="entry name" value="tRNA modification GTPase GTPBP3, mitochondrial"/>
    <property type="match status" value="1"/>
</dbReference>
<keyword evidence="6" id="KW-0963">Cytoplasm</keyword>
<evidence type="ECO:0000259" key="8">
    <source>
        <dbReference type="PROSITE" id="PS51709"/>
    </source>
</evidence>
<keyword evidence="2 6" id="KW-0819">tRNA processing</keyword>
<dbReference type="NCBIfam" id="NF003661">
    <property type="entry name" value="PRK05291.1-3"/>
    <property type="match status" value="1"/>
</dbReference>
<feature type="domain" description="TrmE-type G" evidence="8">
    <location>
        <begin position="222"/>
        <end position="374"/>
    </location>
</feature>
<comment type="caution">
    <text evidence="9">The sequence shown here is derived from an EMBL/GenBank/DDBJ whole genome shotgun (WGS) entry which is preliminary data.</text>
</comment>
<dbReference type="RefSeq" id="WP_170033999.1">
    <property type="nucleotide sequence ID" value="NZ_JABDTL010000001.1"/>
</dbReference>
<gene>
    <name evidence="6" type="primary">mnmE</name>
    <name evidence="6" type="synonym">trmE</name>
    <name evidence="9" type="ORF">HNQ61_002889</name>
</gene>
<dbReference type="InterPro" id="IPR025867">
    <property type="entry name" value="MnmE_helical"/>
</dbReference>
<dbReference type="EC" id="3.6.-.-" evidence="6"/>